<comment type="caution">
    <text evidence="2">The sequence shown here is derived from an EMBL/GenBank/DDBJ whole genome shotgun (WGS) entry which is preliminary data.</text>
</comment>
<evidence type="ECO:0000256" key="1">
    <source>
        <dbReference type="SAM" id="MobiDB-lite"/>
    </source>
</evidence>
<proteinExistence type="predicted"/>
<dbReference type="EMBL" id="BKCP01010626">
    <property type="protein sequence ID" value="GER53546.1"/>
    <property type="molecule type" value="Genomic_DNA"/>
</dbReference>
<keyword evidence="3" id="KW-1185">Reference proteome</keyword>
<organism evidence="2 3">
    <name type="scientific">Striga asiatica</name>
    <name type="common">Asiatic witchweed</name>
    <name type="synonym">Buchnera asiatica</name>
    <dbReference type="NCBI Taxonomy" id="4170"/>
    <lineage>
        <taxon>Eukaryota</taxon>
        <taxon>Viridiplantae</taxon>
        <taxon>Streptophyta</taxon>
        <taxon>Embryophyta</taxon>
        <taxon>Tracheophyta</taxon>
        <taxon>Spermatophyta</taxon>
        <taxon>Magnoliopsida</taxon>
        <taxon>eudicotyledons</taxon>
        <taxon>Gunneridae</taxon>
        <taxon>Pentapetalae</taxon>
        <taxon>asterids</taxon>
        <taxon>lamiids</taxon>
        <taxon>Lamiales</taxon>
        <taxon>Orobanchaceae</taxon>
        <taxon>Buchnereae</taxon>
        <taxon>Striga</taxon>
    </lineage>
</organism>
<feature type="region of interest" description="Disordered" evidence="1">
    <location>
        <begin position="96"/>
        <end position="131"/>
    </location>
</feature>
<gene>
    <name evidence="2" type="ORF">STAS_31068</name>
</gene>
<name>A0A5A7R7X9_STRAF</name>
<dbReference type="Proteomes" id="UP000325081">
    <property type="component" value="Unassembled WGS sequence"/>
</dbReference>
<evidence type="ECO:0000313" key="2">
    <source>
        <dbReference type="EMBL" id="GER53546.1"/>
    </source>
</evidence>
<accession>A0A5A7R7X9</accession>
<evidence type="ECO:0000313" key="3">
    <source>
        <dbReference type="Proteomes" id="UP000325081"/>
    </source>
</evidence>
<dbReference type="AlphaFoldDB" id="A0A5A7R7X9"/>
<protein>
    <submittedName>
        <fullName evidence="2">Proteinaceous RNase P 2</fullName>
    </submittedName>
</protein>
<reference evidence="3" key="1">
    <citation type="journal article" date="2019" name="Curr. Biol.">
        <title>Genome Sequence of Striga asiatica Provides Insight into the Evolution of Plant Parasitism.</title>
        <authorList>
            <person name="Yoshida S."/>
            <person name="Kim S."/>
            <person name="Wafula E.K."/>
            <person name="Tanskanen J."/>
            <person name="Kim Y.M."/>
            <person name="Honaas L."/>
            <person name="Yang Z."/>
            <person name="Spallek T."/>
            <person name="Conn C.E."/>
            <person name="Ichihashi Y."/>
            <person name="Cheong K."/>
            <person name="Cui S."/>
            <person name="Der J.P."/>
            <person name="Gundlach H."/>
            <person name="Jiao Y."/>
            <person name="Hori C."/>
            <person name="Ishida J.K."/>
            <person name="Kasahara H."/>
            <person name="Kiba T."/>
            <person name="Kim M.S."/>
            <person name="Koo N."/>
            <person name="Laohavisit A."/>
            <person name="Lee Y.H."/>
            <person name="Lumba S."/>
            <person name="McCourt P."/>
            <person name="Mortimer J.C."/>
            <person name="Mutuku J.M."/>
            <person name="Nomura T."/>
            <person name="Sasaki-Sekimoto Y."/>
            <person name="Seto Y."/>
            <person name="Wang Y."/>
            <person name="Wakatake T."/>
            <person name="Sakakibara H."/>
            <person name="Demura T."/>
            <person name="Yamaguchi S."/>
            <person name="Yoneyama K."/>
            <person name="Manabe R.I."/>
            <person name="Nelson D.C."/>
            <person name="Schulman A.H."/>
            <person name="Timko M.P."/>
            <person name="dePamphilis C.W."/>
            <person name="Choi D."/>
            <person name="Shirasu K."/>
        </authorList>
    </citation>
    <scope>NUCLEOTIDE SEQUENCE [LARGE SCALE GENOMIC DNA]</scope>
    <source>
        <strain evidence="3">cv. UVA1</strain>
    </source>
</reference>
<sequence length="131" mass="15129">MLPSRTPPRDPFFLHPQAKVQQYPHESQPRIKRCRQNIVVPLPPTLSVSVENRPHNYPAVVVDRRGRWHHSRGPEQNGYVDQLYPSLAREQLVETPHHNWAQCPDKETPVEGSVIPEHPENPLGPHKPPYN</sequence>